<evidence type="ECO:0000313" key="4">
    <source>
        <dbReference type="Proteomes" id="UP000747399"/>
    </source>
</evidence>
<dbReference type="Proteomes" id="UP000747399">
    <property type="component" value="Unassembled WGS sequence"/>
</dbReference>
<feature type="domain" description="Vanillate O-demethylase oxygenase-like C-terminal catalytic" evidence="2">
    <location>
        <begin position="1"/>
        <end position="82"/>
    </location>
</feature>
<evidence type="ECO:0000313" key="3">
    <source>
        <dbReference type="EMBL" id="GIL48760.1"/>
    </source>
</evidence>
<dbReference type="Gene3D" id="3.90.380.10">
    <property type="entry name" value="Naphthalene 1,2-dioxygenase Alpha Subunit, Chain A, domain 1"/>
    <property type="match status" value="1"/>
</dbReference>
<name>A0A8J4EY82_9CHLO</name>
<dbReference type="Pfam" id="PF19112">
    <property type="entry name" value="VanA_C"/>
    <property type="match status" value="1"/>
</dbReference>
<dbReference type="SUPFAM" id="SSF55961">
    <property type="entry name" value="Bet v1-like"/>
    <property type="match status" value="1"/>
</dbReference>
<dbReference type="InterPro" id="IPR044043">
    <property type="entry name" value="VanA_C_cat"/>
</dbReference>
<organism evidence="3 4">
    <name type="scientific">Volvox africanus</name>
    <dbReference type="NCBI Taxonomy" id="51714"/>
    <lineage>
        <taxon>Eukaryota</taxon>
        <taxon>Viridiplantae</taxon>
        <taxon>Chlorophyta</taxon>
        <taxon>core chlorophytes</taxon>
        <taxon>Chlorophyceae</taxon>
        <taxon>CS clade</taxon>
        <taxon>Chlamydomonadales</taxon>
        <taxon>Volvocaceae</taxon>
        <taxon>Volvox</taxon>
    </lineage>
</organism>
<dbReference type="AlphaFoldDB" id="A0A8J4EY82"/>
<accession>A0A8J4EY82</accession>
<dbReference type="EMBL" id="BNCO01000006">
    <property type="protein sequence ID" value="GIL48760.1"/>
    <property type="molecule type" value="Genomic_DNA"/>
</dbReference>
<evidence type="ECO:0000259" key="2">
    <source>
        <dbReference type="Pfam" id="PF19112"/>
    </source>
</evidence>
<sequence>MITFVNTVPIDEHRAIIRLCIIRNFALSKLFDNYTRNNMYKILSEDKVMIEQLKPEQLMTEVSLQADLPQIAFRKLRQEWIDMGYGVQPEQLSDHSGSLRLDM</sequence>
<keyword evidence="4" id="KW-1185">Reference proteome</keyword>
<dbReference type="GO" id="GO:0016491">
    <property type="term" value="F:oxidoreductase activity"/>
    <property type="evidence" value="ECO:0007669"/>
    <property type="project" value="UniProtKB-KW"/>
</dbReference>
<comment type="caution">
    <text evidence="3">The sequence shown here is derived from an EMBL/GenBank/DDBJ whole genome shotgun (WGS) entry which is preliminary data.</text>
</comment>
<evidence type="ECO:0000256" key="1">
    <source>
        <dbReference type="ARBA" id="ARBA00023002"/>
    </source>
</evidence>
<keyword evidence="1" id="KW-0560">Oxidoreductase</keyword>
<proteinExistence type="predicted"/>
<gene>
    <name evidence="3" type="ORF">Vafri_5212</name>
</gene>
<reference evidence="3" key="1">
    <citation type="journal article" date="2021" name="Proc. Natl. Acad. Sci. U.S.A.">
        <title>Three genomes in the algal genus Volvox reveal the fate of a haploid sex-determining region after a transition to homothallism.</title>
        <authorList>
            <person name="Yamamoto K."/>
            <person name="Hamaji T."/>
            <person name="Kawai-Toyooka H."/>
            <person name="Matsuzaki R."/>
            <person name="Takahashi F."/>
            <person name="Nishimura Y."/>
            <person name="Kawachi M."/>
            <person name="Noguchi H."/>
            <person name="Minakuchi Y."/>
            <person name="Umen J.G."/>
            <person name="Toyoda A."/>
            <person name="Nozaki H."/>
        </authorList>
    </citation>
    <scope>NUCLEOTIDE SEQUENCE</scope>
    <source>
        <strain evidence="3">NIES-3780</strain>
    </source>
</reference>
<protein>
    <recommendedName>
        <fullName evidence="2">Vanillate O-demethylase oxygenase-like C-terminal catalytic domain-containing protein</fullName>
    </recommendedName>
</protein>